<accession>A0ABP1Q8U0</accession>
<organism evidence="2 3">
    <name type="scientific">Orchesella dallaii</name>
    <dbReference type="NCBI Taxonomy" id="48710"/>
    <lineage>
        <taxon>Eukaryota</taxon>
        <taxon>Metazoa</taxon>
        <taxon>Ecdysozoa</taxon>
        <taxon>Arthropoda</taxon>
        <taxon>Hexapoda</taxon>
        <taxon>Collembola</taxon>
        <taxon>Entomobryomorpha</taxon>
        <taxon>Entomobryoidea</taxon>
        <taxon>Orchesellidae</taxon>
        <taxon>Orchesellinae</taxon>
        <taxon>Orchesella</taxon>
    </lineage>
</organism>
<reference evidence="2 3" key="1">
    <citation type="submission" date="2024-08" db="EMBL/GenBank/DDBJ databases">
        <authorList>
            <person name="Cucini C."/>
            <person name="Frati F."/>
        </authorList>
    </citation>
    <scope>NUCLEOTIDE SEQUENCE [LARGE SCALE GENOMIC DNA]</scope>
</reference>
<evidence type="ECO:0000313" key="3">
    <source>
        <dbReference type="Proteomes" id="UP001642540"/>
    </source>
</evidence>
<evidence type="ECO:0000313" key="2">
    <source>
        <dbReference type="EMBL" id="CAL8093890.1"/>
    </source>
</evidence>
<dbReference type="Proteomes" id="UP001642540">
    <property type="component" value="Unassembled WGS sequence"/>
</dbReference>
<dbReference type="EMBL" id="CAXLJM020000026">
    <property type="protein sequence ID" value="CAL8093890.1"/>
    <property type="molecule type" value="Genomic_DNA"/>
</dbReference>
<feature type="transmembrane region" description="Helical" evidence="1">
    <location>
        <begin position="6"/>
        <end position="28"/>
    </location>
</feature>
<proteinExistence type="predicted"/>
<protein>
    <submittedName>
        <fullName evidence="2">Uncharacterized protein</fullName>
    </submittedName>
</protein>
<keyword evidence="3" id="KW-1185">Reference proteome</keyword>
<name>A0ABP1Q8U0_9HEXA</name>
<keyword evidence="1" id="KW-0812">Transmembrane</keyword>
<comment type="caution">
    <text evidence="2">The sequence shown here is derived from an EMBL/GenBank/DDBJ whole genome shotgun (WGS) entry which is preliminary data.</text>
</comment>
<gene>
    <name evidence="2" type="ORF">ODALV1_LOCUS8628</name>
</gene>
<keyword evidence="1" id="KW-0472">Membrane</keyword>
<sequence>MGTVKSLIRIIIATSWVALLMKVVPVVLPYPHGSLLRVEERMFMPPTFGTSSLPPGYSSSGLFCNFLTGGPYRRPYTGGWFNRACQGPIPPFIYPTSSTTTTSTTSKPVLVAATTVPVPLAHGNANYPNPYADYGDPIEGSPWEPDDEDLFIENYGKSASNPNFRLGDPSRIRH</sequence>
<evidence type="ECO:0000256" key="1">
    <source>
        <dbReference type="SAM" id="Phobius"/>
    </source>
</evidence>
<keyword evidence="1" id="KW-1133">Transmembrane helix</keyword>